<dbReference type="Pfam" id="PF00847">
    <property type="entry name" value="AP2"/>
    <property type="match status" value="1"/>
</dbReference>
<dbReference type="EMBL" id="JAGKQH010000019">
    <property type="protein sequence ID" value="KAG6571978.1"/>
    <property type="molecule type" value="Genomic_DNA"/>
</dbReference>
<evidence type="ECO:0000259" key="7">
    <source>
        <dbReference type="PROSITE" id="PS51032"/>
    </source>
</evidence>
<evidence type="ECO:0000256" key="5">
    <source>
        <dbReference type="ARBA" id="ARBA00023242"/>
    </source>
</evidence>
<evidence type="ECO:0000256" key="3">
    <source>
        <dbReference type="ARBA" id="ARBA00023125"/>
    </source>
</evidence>
<sequence>MSSYRPAVFRSITEEQEVSIIVDALTHVISGAAASGLEFRHDDFLRRLLLPPSTDNTAAAFSSSSDFDTCQDCRINGCLGCHFFSTPSSSSSSSSTRRIRRLKKNYRGVRLRPWGKWAAEIRDPKRATRVWLGTFNTAEDAARAYDEAAIKFRGARAKLNFPLPGNSSTTSTTTSAVNEPAVAPRASPMKMETKNYTLPEIFKVDDDDDNDDIQRLINDFAGHSRS</sequence>
<dbReference type="GO" id="GO:0003677">
    <property type="term" value="F:DNA binding"/>
    <property type="evidence" value="ECO:0007669"/>
    <property type="project" value="UniProtKB-KW"/>
</dbReference>
<evidence type="ECO:0000256" key="4">
    <source>
        <dbReference type="ARBA" id="ARBA00023163"/>
    </source>
</evidence>
<keyword evidence="4" id="KW-0804">Transcription</keyword>
<feature type="region of interest" description="Disordered" evidence="6">
    <location>
        <begin position="163"/>
        <end position="187"/>
    </location>
</feature>
<name>A0AAV6LYM9_9ROSI</name>
<dbReference type="PROSITE" id="PS51032">
    <property type="entry name" value="AP2_ERF"/>
    <property type="match status" value="1"/>
</dbReference>
<dbReference type="GO" id="GO:0005634">
    <property type="term" value="C:nucleus"/>
    <property type="evidence" value="ECO:0007669"/>
    <property type="project" value="UniProtKB-SubCell"/>
</dbReference>
<dbReference type="FunFam" id="3.30.730.10:FF:000001">
    <property type="entry name" value="Ethylene-responsive transcription factor 2"/>
    <property type="match status" value="1"/>
</dbReference>
<dbReference type="CDD" id="cd00018">
    <property type="entry name" value="AP2"/>
    <property type="match status" value="1"/>
</dbReference>
<organism evidence="8 9">
    <name type="scientific">Cucurbita argyrosperma subsp. sororia</name>
    <dbReference type="NCBI Taxonomy" id="37648"/>
    <lineage>
        <taxon>Eukaryota</taxon>
        <taxon>Viridiplantae</taxon>
        <taxon>Streptophyta</taxon>
        <taxon>Embryophyta</taxon>
        <taxon>Tracheophyta</taxon>
        <taxon>Spermatophyta</taxon>
        <taxon>Magnoliopsida</taxon>
        <taxon>eudicotyledons</taxon>
        <taxon>Gunneridae</taxon>
        <taxon>Pentapetalae</taxon>
        <taxon>rosids</taxon>
        <taxon>fabids</taxon>
        <taxon>Cucurbitales</taxon>
        <taxon>Cucurbitaceae</taxon>
        <taxon>Cucurbiteae</taxon>
        <taxon>Cucurbita</taxon>
    </lineage>
</organism>
<dbReference type="GO" id="GO:0003700">
    <property type="term" value="F:DNA-binding transcription factor activity"/>
    <property type="evidence" value="ECO:0007669"/>
    <property type="project" value="InterPro"/>
</dbReference>
<dbReference type="InterPro" id="IPR001471">
    <property type="entry name" value="AP2/ERF_dom"/>
</dbReference>
<dbReference type="AlphaFoldDB" id="A0AAV6LYM9"/>
<keyword evidence="5" id="KW-0539">Nucleus</keyword>
<keyword evidence="2" id="KW-0805">Transcription regulation</keyword>
<comment type="caution">
    <text evidence="8">The sequence shown here is derived from an EMBL/GenBank/DDBJ whole genome shotgun (WGS) entry which is preliminary data.</text>
</comment>
<dbReference type="InterPro" id="IPR044808">
    <property type="entry name" value="ERF_plant"/>
</dbReference>
<reference evidence="8 9" key="1">
    <citation type="journal article" date="2021" name="Hortic Res">
        <title>The domestication of Cucurbita argyrosperma as revealed by the genome of its wild relative.</title>
        <authorList>
            <person name="Barrera-Redondo J."/>
            <person name="Sanchez-de la Vega G."/>
            <person name="Aguirre-Liguori J.A."/>
            <person name="Castellanos-Morales G."/>
            <person name="Gutierrez-Guerrero Y.T."/>
            <person name="Aguirre-Dugua X."/>
            <person name="Aguirre-Planter E."/>
            <person name="Tenaillon M.I."/>
            <person name="Lira-Saade R."/>
            <person name="Eguiarte L.E."/>
        </authorList>
    </citation>
    <scope>NUCLEOTIDE SEQUENCE [LARGE SCALE GENOMIC DNA]</scope>
    <source>
        <strain evidence="8">JBR-2021</strain>
    </source>
</reference>
<evidence type="ECO:0000256" key="2">
    <source>
        <dbReference type="ARBA" id="ARBA00023015"/>
    </source>
</evidence>
<comment type="subcellular location">
    <subcellularLocation>
        <location evidence="1">Nucleus</location>
    </subcellularLocation>
</comment>
<evidence type="ECO:0000256" key="1">
    <source>
        <dbReference type="ARBA" id="ARBA00004123"/>
    </source>
</evidence>
<dbReference type="GO" id="GO:0009873">
    <property type="term" value="P:ethylene-activated signaling pathway"/>
    <property type="evidence" value="ECO:0007669"/>
    <property type="project" value="InterPro"/>
</dbReference>
<keyword evidence="9" id="KW-1185">Reference proteome</keyword>
<feature type="domain" description="AP2/ERF" evidence="7">
    <location>
        <begin position="105"/>
        <end position="162"/>
    </location>
</feature>
<accession>A0AAV6LYM9</accession>
<evidence type="ECO:0000313" key="9">
    <source>
        <dbReference type="Proteomes" id="UP000685013"/>
    </source>
</evidence>
<evidence type="ECO:0000313" key="8">
    <source>
        <dbReference type="EMBL" id="KAG6571978.1"/>
    </source>
</evidence>
<keyword evidence="3" id="KW-0238">DNA-binding</keyword>
<feature type="non-terminal residue" evidence="8">
    <location>
        <position position="1"/>
    </location>
</feature>
<proteinExistence type="predicted"/>
<gene>
    <name evidence="8" type="primary">ERF109</name>
    <name evidence="8" type="ORF">SDJN03_28706</name>
</gene>
<dbReference type="SMART" id="SM00380">
    <property type="entry name" value="AP2"/>
    <property type="match status" value="1"/>
</dbReference>
<dbReference type="PANTHER" id="PTHR31190:SF181">
    <property type="entry name" value="OS02G0764700 PROTEIN"/>
    <property type="match status" value="1"/>
</dbReference>
<dbReference type="PANTHER" id="PTHR31190">
    <property type="entry name" value="DNA-BINDING DOMAIN"/>
    <property type="match status" value="1"/>
</dbReference>
<dbReference type="Proteomes" id="UP000685013">
    <property type="component" value="Chromosome 19"/>
</dbReference>
<protein>
    <submittedName>
        <fullName evidence="8">Ethylene-responsive transcription factor</fullName>
    </submittedName>
</protein>
<evidence type="ECO:0000256" key="6">
    <source>
        <dbReference type="SAM" id="MobiDB-lite"/>
    </source>
</evidence>